<name>A0A926DEZ0_9FIRM</name>
<dbReference type="GO" id="GO:0005829">
    <property type="term" value="C:cytosol"/>
    <property type="evidence" value="ECO:0007669"/>
    <property type="project" value="TreeGrafter"/>
</dbReference>
<organism evidence="4 5">
    <name type="scientific">Feifania hominis</name>
    <dbReference type="NCBI Taxonomy" id="2763660"/>
    <lineage>
        <taxon>Bacteria</taxon>
        <taxon>Bacillati</taxon>
        <taxon>Bacillota</taxon>
        <taxon>Clostridia</taxon>
        <taxon>Eubacteriales</taxon>
        <taxon>Feifaniaceae</taxon>
        <taxon>Feifania</taxon>
    </lineage>
</organism>
<gene>
    <name evidence="4" type="ORF">H8695_09440</name>
</gene>
<dbReference type="AlphaFoldDB" id="A0A926DEZ0"/>
<dbReference type="SMART" id="SM01007">
    <property type="entry name" value="Aldolase_II"/>
    <property type="match status" value="1"/>
</dbReference>
<accession>A0A926DEZ0</accession>
<dbReference type="Pfam" id="PF00596">
    <property type="entry name" value="Aldolase_II"/>
    <property type="match status" value="1"/>
</dbReference>
<dbReference type="Proteomes" id="UP000620366">
    <property type="component" value="Unassembled WGS sequence"/>
</dbReference>
<keyword evidence="1" id="KW-0479">Metal-binding</keyword>
<protein>
    <submittedName>
        <fullName evidence="4">Class II aldolase/adducin family protein</fullName>
    </submittedName>
</protein>
<reference evidence="4" key="1">
    <citation type="submission" date="2020-08" db="EMBL/GenBank/DDBJ databases">
        <title>Genome public.</title>
        <authorList>
            <person name="Liu C."/>
            <person name="Sun Q."/>
        </authorList>
    </citation>
    <scope>NUCLEOTIDE SEQUENCE</scope>
    <source>
        <strain evidence="4">BX7</strain>
    </source>
</reference>
<keyword evidence="5" id="KW-1185">Reference proteome</keyword>
<dbReference type="GO" id="GO:0046872">
    <property type="term" value="F:metal ion binding"/>
    <property type="evidence" value="ECO:0007669"/>
    <property type="project" value="UniProtKB-KW"/>
</dbReference>
<evidence type="ECO:0000256" key="2">
    <source>
        <dbReference type="ARBA" id="ARBA00023239"/>
    </source>
</evidence>
<dbReference type="Gene3D" id="3.40.225.10">
    <property type="entry name" value="Class II aldolase/adducin N-terminal domain"/>
    <property type="match status" value="1"/>
</dbReference>
<dbReference type="GO" id="GO:0016832">
    <property type="term" value="F:aldehyde-lyase activity"/>
    <property type="evidence" value="ECO:0007669"/>
    <property type="project" value="TreeGrafter"/>
</dbReference>
<dbReference type="InterPro" id="IPR050197">
    <property type="entry name" value="Aldolase_class_II_sugar_metab"/>
</dbReference>
<dbReference type="InterPro" id="IPR036409">
    <property type="entry name" value="Aldolase_II/adducin_N_sf"/>
</dbReference>
<evidence type="ECO:0000313" key="5">
    <source>
        <dbReference type="Proteomes" id="UP000620366"/>
    </source>
</evidence>
<sequence>MSNLSYYEMRVEMCRIAKQMWDRRLTNAAGGNFAVRVDENRILITPSLMSERLHCEMQPSDLLLIDYEQNILEGTAKLSREGEMHVDILKNFKNIGATIHAHPFWCMPYVSQARPIPNVTEATMGRGSVGCIPYTKAYTPQLAENVYRYFEEHRELAERKPIGVILPLHGVVVSGPDLWLAYSMLERIECDAFCGIAHDIVAQVPPDSVLG</sequence>
<keyword evidence="2" id="KW-0456">Lyase</keyword>
<evidence type="ECO:0000256" key="1">
    <source>
        <dbReference type="ARBA" id="ARBA00022723"/>
    </source>
</evidence>
<feature type="domain" description="Class II aldolase/adducin N-terminal" evidence="3">
    <location>
        <begin position="11"/>
        <end position="196"/>
    </location>
</feature>
<dbReference type="InterPro" id="IPR001303">
    <property type="entry name" value="Aldolase_II/adducin_N"/>
</dbReference>
<dbReference type="EMBL" id="JACRSP010000004">
    <property type="protein sequence ID" value="MBC8536908.1"/>
    <property type="molecule type" value="Genomic_DNA"/>
</dbReference>
<evidence type="ECO:0000313" key="4">
    <source>
        <dbReference type="EMBL" id="MBC8536908.1"/>
    </source>
</evidence>
<proteinExistence type="predicted"/>
<evidence type="ECO:0000259" key="3">
    <source>
        <dbReference type="SMART" id="SM01007"/>
    </source>
</evidence>
<dbReference type="SUPFAM" id="SSF53639">
    <property type="entry name" value="AraD/HMP-PK domain-like"/>
    <property type="match status" value="1"/>
</dbReference>
<dbReference type="PANTHER" id="PTHR22789">
    <property type="entry name" value="FUCULOSE PHOSPHATE ALDOLASE"/>
    <property type="match status" value="1"/>
</dbReference>
<dbReference type="GO" id="GO:0019323">
    <property type="term" value="P:pentose catabolic process"/>
    <property type="evidence" value="ECO:0007669"/>
    <property type="project" value="TreeGrafter"/>
</dbReference>
<dbReference type="RefSeq" id="WP_249300951.1">
    <property type="nucleotide sequence ID" value="NZ_JACRSP010000004.1"/>
</dbReference>
<comment type="caution">
    <text evidence="4">The sequence shown here is derived from an EMBL/GenBank/DDBJ whole genome shotgun (WGS) entry which is preliminary data.</text>
</comment>
<dbReference type="PANTHER" id="PTHR22789:SF0">
    <property type="entry name" value="3-OXO-TETRONATE 4-PHOSPHATE DECARBOXYLASE-RELATED"/>
    <property type="match status" value="1"/>
</dbReference>